<evidence type="ECO:0000313" key="3">
    <source>
        <dbReference type="Proteomes" id="UP000199058"/>
    </source>
</evidence>
<dbReference type="Gene3D" id="2.10.70.10">
    <property type="entry name" value="Complement Module, domain 1"/>
    <property type="match status" value="1"/>
</dbReference>
<gene>
    <name evidence="2" type="ORF">SAMN05660443_1175</name>
</gene>
<dbReference type="AlphaFoldDB" id="A0A1I1FRR4"/>
<organism evidence="2 3">
    <name type="scientific">Marinospirillum celere</name>
    <dbReference type="NCBI Taxonomy" id="1122252"/>
    <lineage>
        <taxon>Bacteria</taxon>
        <taxon>Pseudomonadati</taxon>
        <taxon>Pseudomonadota</taxon>
        <taxon>Gammaproteobacteria</taxon>
        <taxon>Oceanospirillales</taxon>
        <taxon>Oceanospirillaceae</taxon>
        <taxon>Marinospirillum</taxon>
    </lineage>
</organism>
<feature type="region of interest" description="Disordered" evidence="1">
    <location>
        <begin position="10"/>
        <end position="41"/>
    </location>
</feature>
<accession>A0A1I1FRR4</accession>
<keyword evidence="3" id="KW-1185">Reference proteome</keyword>
<evidence type="ECO:0000313" key="2">
    <source>
        <dbReference type="EMBL" id="SFC02127.1"/>
    </source>
</evidence>
<name>A0A1I1FRR4_9GAMM</name>
<proteinExistence type="predicted"/>
<dbReference type="InterPro" id="IPR019600">
    <property type="entry name" value="Hemin_uptake_protein_HemP"/>
</dbReference>
<protein>
    <submittedName>
        <fullName evidence="2">Hemin uptake protein HemP</fullName>
    </submittedName>
</protein>
<dbReference type="STRING" id="1122252.SAMN05660443_1175"/>
<feature type="compositionally biased region" description="Polar residues" evidence="1">
    <location>
        <begin position="13"/>
        <end position="23"/>
    </location>
</feature>
<dbReference type="Proteomes" id="UP000199058">
    <property type="component" value="Unassembled WGS sequence"/>
</dbReference>
<dbReference type="Pfam" id="PF10636">
    <property type="entry name" value="hemP"/>
    <property type="match status" value="1"/>
</dbReference>
<dbReference type="EMBL" id="FOLH01000002">
    <property type="protein sequence ID" value="SFC02127.1"/>
    <property type="molecule type" value="Genomic_DNA"/>
</dbReference>
<evidence type="ECO:0000256" key="1">
    <source>
        <dbReference type="SAM" id="MobiDB-lite"/>
    </source>
</evidence>
<reference evidence="2 3" key="1">
    <citation type="submission" date="2016-10" db="EMBL/GenBank/DDBJ databases">
        <authorList>
            <person name="de Groot N.N."/>
        </authorList>
    </citation>
    <scope>NUCLEOTIDE SEQUENCE [LARGE SCALE GENOMIC DNA]</scope>
    <source>
        <strain evidence="2 3">DSM 18438</strain>
    </source>
</reference>
<sequence length="74" mass="8400">MFLEVQIEEKGMSVQNSHGQSLDSELKSSARKSSPKNTLQSHELFGDLRQLQIEHEGELYTLRITSKGKLILTK</sequence>